<dbReference type="AlphaFoldDB" id="A0A2P2QL98"/>
<keyword evidence="1" id="KW-0812">Transmembrane</keyword>
<keyword evidence="1" id="KW-0472">Membrane</keyword>
<organism evidence="2">
    <name type="scientific">Rhizophora mucronata</name>
    <name type="common">Asiatic mangrove</name>
    <dbReference type="NCBI Taxonomy" id="61149"/>
    <lineage>
        <taxon>Eukaryota</taxon>
        <taxon>Viridiplantae</taxon>
        <taxon>Streptophyta</taxon>
        <taxon>Embryophyta</taxon>
        <taxon>Tracheophyta</taxon>
        <taxon>Spermatophyta</taxon>
        <taxon>Magnoliopsida</taxon>
        <taxon>eudicotyledons</taxon>
        <taxon>Gunneridae</taxon>
        <taxon>Pentapetalae</taxon>
        <taxon>rosids</taxon>
        <taxon>fabids</taxon>
        <taxon>Malpighiales</taxon>
        <taxon>Rhizophoraceae</taxon>
        <taxon>Rhizophora</taxon>
    </lineage>
</organism>
<feature type="transmembrane region" description="Helical" evidence="1">
    <location>
        <begin position="6"/>
        <end position="24"/>
    </location>
</feature>
<evidence type="ECO:0000256" key="1">
    <source>
        <dbReference type="SAM" id="Phobius"/>
    </source>
</evidence>
<protein>
    <submittedName>
        <fullName evidence="2">Uncharacterized protein</fullName>
    </submittedName>
</protein>
<proteinExistence type="predicted"/>
<sequence length="47" mass="5716">MCYLTPSIFICCYVLYITCLHKIMQEKKEKNTKHTYIRVTNALFKRQ</sequence>
<accession>A0A2P2QL98</accession>
<keyword evidence="1" id="KW-1133">Transmembrane helix</keyword>
<reference evidence="2" key="1">
    <citation type="submission" date="2018-02" db="EMBL/GenBank/DDBJ databases">
        <title>Rhizophora mucronata_Transcriptome.</title>
        <authorList>
            <person name="Meera S.P."/>
            <person name="Sreeshan A."/>
            <person name="Augustine A."/>
        </authorList>
    </citation>
    <scope>NUCLEOTIDE SEQUENCE</scope>
    <source>
        <tissue evidence="2">Leaf</tissue>
    </source>
</reference>
<name>A0A2P2QL98_RHIMU</name>
<dbReference type="EMBL" id="GGEC01087268">
    <property type="protein sequence ID" value="MBX67752.1"/>
    <property type="molecule type" value="Transcribed_RNA"/>
</dbReference>
<evidence type="ECO:0000313" key="2">
    <source>
        <dbReference type="EMBL" id="MBX67752.1"/>
    </source>
</evidence>